<feature type="region of interest" description="Disordered" evidence="1">
    <location>
        <begin position="159"/>
        <end position="178"/>
    </location>
</feature>
<evidence type="ECO:0000313" key="3">
    <source>
        <dbReference type="EMBL" id="MPM95271.1"/>
    </source>
</evidence>
<accession>A0A645E149</accession>
<feature type="domain" description="HNH nuclease" evidence="2">
    <location>
        <begin position="202"/>
        <end position="254"/>
    </location>
</feature>
<dbReference type="Pfam" id="PF13391">
    <property type="entry name" value="HNH_2"/>
    <property type="match status" value="1"/>
</dbReference>
<name>A0A645E149_9ZZZZ</name>
<dbReference type="InterPro" id="IPR003615">
    <property type="entry name" value="HNH_nuc"/>
</dbReference>
<evidence type="ECO:0000256" key="1">
    <source>
        <dbReference type="SAM" id="MobiDB-lite"/>
    </source>
</evidence>
<organism evidence="3">
    <name type="scientific">bioreactor metagenome</name>
    <dbReference type="NCBI Taxonomy" id="1076179"/>
    <lineage>
        <taxon>unclassified sequences</taxon>
        <taxon>metagenomes</taxon>
        <taxon>ecological metagenomes</taxon>
    </lineage>
</organism>
<reference evidence="3" key="1">
    <citation type="submission" date="2019-08" db="EMBL/GenBank/DDBJ databases">
        <authorList>
            <person name="Kucharzyk K."/>
            <person name="Murdoch R.W."/>
            <person name="Higgins S."/>
            <person name="Loffler F."/>
        </authorList>
    </citation>
    <scope>NUCLEOTIDE SEQUENCE</scope>
</reference>
<proteinExistence type="predicted"/>
<dbReference type="EMBL" id="VSSQ01041789">
    <property type="protein sequence ID" value="MPM95271.1"/>
    <property type="molecule type" value="Genomic_DNA"/>
</dbReference>
<evidence type="ECO:0000259" key="2">
    <source>
        <dbReference type="Pfam" id="PF13391"/>
    </source>
</evidence>
<protein>
    <recommendedName>
        <fullName evidence="2">HNH nuclease domain-containing protein</fullName>
    </recommendedName>
</protein>
<sequence length="316" mass="36397">MKQLSTRISQKLLSHLAIGEQYVLQDIATLLEMDIEATKRKGVLSRTGENAIVLLINLQKSSYATPYVDHIDNDVLYWEGQLKQRFVEKNMNSGEYEIFVFVRDVIKTPFTYYGRAIPIATQYFDPGTPCKTKFSLYEYSNTSAFQTIIQDPEIERPSTTFPESTYEQPAYQGPTTKRSVVEQRTIQQMYRKTALELWHNRCAVLGIEQPKILIASHIKPWRVSDTKERVDPKNALILSPLYDKLFDLGMITFKPSNGNILLSNQLKPQEYERLGLDDTKKLAMIPDGTEGYLDYHNKYVYDFAPCIETELHALIS</sequence>
<comment type="caution">
    <text evidence="3">The sequence shown here is derived from an EMBL/GenBank/DDBJ whole genome shotgun (WGS) entry which is preliminary data.</text>
</comment>
<gene>
    <name evidence="3" type="ORF">SDC9_142425</name>
</gene>
<dbReference type="AlphaFoldDB" id="A0A645E149"/>